<accession>A0A6C0FDW6</accession>
<dbReference type="AlphaFoldDB" id="A0A6C0FDW6"/>
<proteinExistence type="predicted"/>
<evidence type="ECO:0000313" key="1">
    <source>
        <dbReference type="EMBL" id="QHT38070.1"/>
    </source>
</evidence>
<dbReference type="Pfam" id="PF08795">
    <property type="entry name" value="DUF1796"/>
    <property type="match status" value="1"/>
</dbReference>
<organism evidence="1">
    <name type="scientific">viral metagenome</name>
    <dbReference type="NCBI Taxonomy" id="1070528"/>
    <lineage>
        <taxon>unclassified sequences</taxon>
        <taxon>metagenomes</taxon>
        <taxon>organismal metagenomes</taxon>
    </lineage>
</organism>
<dbReference type="InterPro" id="IPR014903">
    <property type="entry name" value="DUF1796"/>
</dbReference>
<name>A0A6C0FDW6_9ZZZZ</name>
<reference evidence="1" key="1">
    <citation type="journal article" date="2020" name="Nature">
        <title>Giant virus diversity and host interactions through global metagenomics.</title>
        <authorList>
            <person name="Schulz F."/>
            <person name="Roux S."/>
            <person name="Paez-Espino D."/>
            <person name="Jungbluth S."/>
            <person name="Walsh D.A."/>
            <person name="Denef V.J."/>
            <person name="McMahon K.D."/>
            <person name="Konstantinidis K.T."/>
            <person name="Eloe-Fadrosh E.A."/>
            <person name="Kyrpides N.C."/>
            <person name="Woyke T."/>
        </authorList>
    </citation>
    <scope>NUCLEOTIDE SEQUENCE</scope>
    <source>
        <strain evidence="1">GVMAG-S-ERX556049-19</strain>
    </source>
</reference>
<protein>
    <recommendedName>
        <fullName evidence="2">Papain-like cysteine peptidase</fullName>
    </recommendedName>
</protein>
<evidence type="ECO:0008006" key="2">
    <source>
        <dbReference type="Google" id="ProtNLM"/>
    </source>
</evidence>
<sequence length="217" mass="26360">MFISIGHFCHPAANLKMLGLREYSFPFDWLYMHNECAFWYVNHLIETDFIHFTEKPVYDIKEKVVSSYYPDVEFYHQDLITNKVLPDQHKYPRAGPFTYHENLVDTMMRRATRFMKFITNKEENIVFICTIQYNTFIKNTKIYGEMLQFSKNKKIQCKYKVLVLLYENVDFEYRLPDKYLQLDNFIFQKYVRDCSKHPTYGNPEDFHKILLNNNLIF</sequence>
<dbReference type="EMBL" id="MN738825">
    <property type="protein sequence ID" value="QHT38070.1"/>
    <property type="molecule type" value="Genomic_DNA"/>
</dbReference>